<reference evidence="8 9" key="1">
    <citation type="journal article" date="2019" name="Int. J. Syst. Evol. Microbiol.">
        <title>The Global Catalogue of Microorganisms (GCM) 10K type strain sequencing project: providing services to taxonomists for standard genome sequencing and annotation.</title>
        <authorList>
            <consortium name="The Broad Institute Genomics Platform"/>
            <consortium name="The Broad Institute Genome Sequencing Center for Infectious Disease"/>
            <person name="Wu L."/>
            <person name="Ma J."/>
        </authorList>
    </citation>
    <scope>NUCLEOTIDE SEQUENCE [LARGE SCALE GENOMIC DNA]</scope>
    <source>
        <strain evidence="8 9">JCM 11117</strain>
    </source>
</reference>
<evidence type="ECO:0000256" key="5">
    <source>
        <dbReference type="ARBA" id="ARBA00023136"/>
    </source>
</evidence>
<accession>A0ABN1NL32</accession>
<gene>
    <name evidence="8" type="ORF">GCM10009559_81130</name>
</gene>
<dbReference type="InterPro" id="IPR007168">
    <property type="entry name" value="Phageshock_PspC_N"/>
</dbReference>
<comment type="caution">
    <text evidence="8">The sequence shown here is derived from an EMBL/GenBank/DDBJ whole genome shotgun (WGS) entry which is preliminary data.</text>
</comment>
<comment type="subcellular location">
    <subcellularLocation>
        <location evidence="1">Cell membrane</location>
        <topology evidence="1">Single-pass membrane protein</topology>
    </subcellularLocation>
</comment>
<evidence type="ECO:0000256" key="1">
    <source>
        <dbReference type="ARBA" id="ARBA00004162"/>
    </source>
</evidence>
<feature type="transmembrane region" description="Helical" evidence="6">
    <location>
        <begin position="87"/>
        <end position="105"/>
    </location>
</feature>
<dbReference type="PANTHER" id="PTHR33885">
    <property type="entry name" value="PHAGE SHOCK PROTEIN C"/>
    <property type="match status" value="1"/>
</dbReference>
<name>A0ABN1NL32_9PSEU</name>
<evidence type="ECO:0000256" key="6">
    <source>
        <dbReference type="SAM" id="Phobius"/>
    </source>
</evidence>
<dbReference type="RefSeq" id="WP_343947247.1">
    <property type="nucleotide sequence ID" value="NZ_BAAAHP010000364.1"/>
</dbReference>
<evidence type="ECO:0000313" key="9">
    <source>
        <dbReference type="Proteomes" id="UP001499967"/>
    </source>
</evidence>
<feature type="transmembrane region" description="Helical" evidence="6">
    <location>
        <begin position="44"/>
        <end position="66"/>
    </location>
</feature>
<dbReference type="Proteomes" id="UP001499967">
    <property type="component" value="Unassembled WGS sequence"/>
</dbReference>
<feature type="domain" description="Phage shock protein PspC N-terminal" evidence="7">
    <location>
        <begin position="18"/>
        <end position="72"/>
    </location>
</feature>
<dbReference type="PANTHER" id="PTHR33885:SF3">
    <property type="entry name" value="PHAGE SHOCK PROTEIN C"/>
    <property type="match status" value="1"/>
</dbReference>
<keyword evidence="3 6" id="KW-0812">Transmembrane</keyword>
<keyword evidence="2" id="KW-1003">Cell membrane</keyword>
<keyword evidence="9" id="KW-1185">Reference proteome</keyword>
<proteinExistence type="predicted"/>
<dbReference type="InterPro" id="IPR052027">
    <property type="entry name" value="PspC"/>
</dbReference>
<evidence type="ECO:0000256" key="3">
    <source>
        <dbReference type="ARBA" id="ARBA00022692"/>
    </source>
</evidence>
<feature type="transmembrane region" description="Helical" evidence="6">
    <location>
        <begin position="211"/>
        <end position="231"/>
    </location>
</feature>
<protein>
    <submittedName>
        <fullName evidence="8">PspC domain-containing protein</fullName>
    </submittedName>
</protein>
<evidence type="ECO:0000259" key="7">
    <source>
        <dbReference type="Pfam" id="PF04024"/>
    </source>
</evidence>
<sequence>MNSRTDVGDTLREMWETRPARPRDDRKVAGVAAGIARRYDIDPVLVRVGFVVAAFSGIGAALYIAGWILLPDAPADPAGPQTERPRSWLVIAFAIVAAVTIGGMFGDGPDMILPLLVVAGLLYLLHRSRGDRGTAVAEAPTVATATSSSAAPTEVSLVKEPTGAAASTEPPATPPAWDPLGAAPFAWDLPEPSPPVTEAPPRKLPVTPVTLGLALLAGSATAGIMILGGMWTLGNLAVLSGVVLAVLGVGLVVGSFLRTGRGLIPVALLVGALTWSLLAAPLDRWQGDGYGELRAAPTTVSSLQPSYERGAGEINLDLSRLDLAVPPDGNTSPVRTRISMGAGDVQVRVPPAADVTVTARAGFGDVRFGALRDEGPDAYVQAIDDLGTDGVRDGRPLVIDIDAGVADVEVLRG</sequence>
<keyword evidence="5 6" id="KW-0472">Membrane</keyword>
<feature type="transmembrane region" description="Helical" evidence="6">
    <location>
        <begin position="263"/>
        <end position="282"/>
    </location>
</feature>
<keyword evidence="4 6" id="KW-1133">Transmembrane helix</keyword>
<evidence type="ECO:0000256" key="2">
    <source>
        <dbReference type="ARBA" id="ARBA00022475"/>
    </source>
</evidence>
<evidence type="ECO:0000256" key="4">
    <source>
        <dbReference type="ARBA" id="ARBA00022989"/>
    </source>
</evidence>
<organism evidence="8 9">
    <name type="scientific">Pseudonocardia zijingensis</name>
    <dbReference type="NCBI Taxonomy" id="153376"/>
    <lineage>
        <taxon>Bacteria</taxon>
        <taxon>Bacillati</taxon>
        <taxon>Actinomycetota</taxon>
        <taxon>Actinomycetes</taxon>
        <taxon>Pseudonocardiales</taxon>
        <taxon>Pseudonocardiaceae</taxon>
        <taxon>Pseudonocardia</taxon>
    </lineage>
</organism>
<dbReference type="Pfam" id="PF04024">
    <property type="entry name" value="PspC"/>
    <property type="match status" value="1"/>
</dbReference>
<evidence type="ECO:0000313" key="8">
    <source>
        <dbReference type="EMBL" id="GAA0910503.1"/>
    </source>
</evidence>
<dbReference type="EMBL" id="BAAAHP010000364">
    <property type="protein sequence ID" value="GAA0910503.1"/>
    <property type="molecule type" value="Genomic_DNA"/>
</dbReference>
<feature type="transmembrane region" description="Helical" evidence="6">
    <location>
        <begin position="237"/>
        <end position="256"/>
    </location>
</feature>